<sequence>MILVLRLIRRCFNPLPLKQEEETSLNLIRCGNSMFQSTSSQTRGRNKKIQIHPMRPQNVSIHFLSNKRKKHQRFKHRLKKGKVSIHFLSNKRKKHQRFKHRLKKGKVSIHFLSTRGRNDCIPVSSLNSPVSIHFLKQEEETLLRKESSGSHLVSIHFLSNKRKKRQFKTWECGVACVSIHFLSNKRKKHIIIY</sequence>
<dbReference type="EMBL" id="AKWD02000029">
    <property type="protein sequence ID" value="EMO54058.1"/>
    <property type="molecule type" value="Genomic_DNA"/>
</dbReference>
<evidence type="ECO:0000313" key="2">
    <source>
        <dbReference type="Proteomes" id="UP000012112"/>
    </source>
</evidence>
<evidence type="ECO:0000313" key="1">
    <source>
        <dbReference type="EMBL" id="EMO54058.1"/>
    </source>
</evidence>
<protein>
    <submittedName>
        <fullName evidence="1">Uncharacterized protein</fullName>
    </submittedName>
</protein>
<accession>M6VX02</accession>
<reference evidence="1 2" key="1">
    <citation type="submission" date="2013-01" db="EMBL/GenBank/DDBJ databases">
        <authorList>
            <person name="Harkins D.M."/>
            <person name="Durkin A.S."/>
            <person name="Brinkac L.M."/>
            <person name="Haft D.H."/>
            <person name="Selengut J.D."/>
            <person name="Sanka R."/>
            <person name="DePew J."/>
            <person name="Purushe J."/>
            <person name="Matthias M.A."/>
            <person name="Vinetz J.M."/>
            <person name="Sutton G.G."/>
            <person name="Nierman W.C."/>
            <person name="Fouts D.E."/>
        </authorList>
    </citation>
    <scope>NUCLEOTIDE SEQUENCE [LARGE SCALE GENOMIC DNA]</scope>
    <source>
        <strain evidence="1 2">HAI1536</strain>
    </source>
</reference>
<dbReference type="AlphaFoldDB" id="M6VX02"/>
<comment type="caution">
    <text evidence="1">The sequence shown here is derived from an EMBL/GenBank/DDBJ whole genome shotgun (WGS) entry which is preliminary data.</text>
</comment>
<dbReference type="Proteomes" id="UP000012112">
    <property type="component" value="Unassembled WGS sequence"/>
</dbReference>
<proteinExistence type="predicted"/>
<gene>
    <name evidence="1" type="ORF">LEP1GSC172_3739</name>
</gene>
<organism evidence="1 2">
    <name type="scientific">Leptospira noguchii</name>
    <dbReference type="NCBI Taxonomy" id="28182"/>
    <lineage>
        <taxon>Bacteria</taxon>
        <taxon>Pseudomonadati</taxon>
        <taxon>Spirochaetota</taxon>
        <taxon>Spirochaetia</taxon>
        <taxon>Leptospirales</taxon>
        <taxon>Leptospiraceae</taxon>
        <taxon>Leptospira</taxon>
    </lineage>
</organism>
<name>M6VX02_9LEPT</name>